<gene>
    <name evidence="5" type="primary">DNASE1</name>
    <name evidence="5" type="ORF">CDAR_535191</name>
</gene>
<evidence type="ECO:0000256" key="3">
    <source>
        <dbReference type="ARBA" id="ARBA00022801"/>
    </source>
</evidence>
<sequence length="375" mass="42586">MGNKIVMDIVKKILLRYDLILIQEVVTTKEELMENLVKDLNKLHRKRNSKYLMEISERVGRGSAKEQYAYIYRNDKFRFLSGHIYPDPKDNFMRPPFIAHFATPTLRDLDSMLFIGIHTQPKNAANETGALAKVYDYAVKTFKVKDAMLMGDMNAGCANVRISDWDAMELWKRKEFTWLITHDFDTTLSINCCPYDRIIVAGDDLQEAVIWDSVGPFKYRDLYGLSTNTALAVSDHWPVEVKLKGGTSKEAKANLTPSLCLMIHDSRASSLPTQLKTQKTTFGFEIETTDSSTELYAESSNGTALLVNLRTLQAKYQQLISKETVDAVSYKVEHGALSDVTSNDDLENPFFTTRIYFDASDETTTVHYCLATTIN</sequence>
<evidence type="ECO:0000256" key="1">
    <source>
        <dbReference type="ARBA" id="ARBA00007359"/>
    </source>
</evidence>
<dbReference type="InterPro" id="IPR036691">
    <property type="entry name" value="Endo/exonu/phosph_ase_sf"/>
</dbReference>
<dbReference type="PANTHER" id="PTHR11371">
    <property type="entry name" value="DEOXYRIBONUCLEASE"/>
    <property type="match status" value="1"/>
</dbReference>
<name>A0AAV4QJP7_9ARAC</name>
<dbReference type="Gene3D" id="3.60.10.10">
    <property type="entry name" value="Endonuclease/exonuclease/phosphatase"/>
    <property type="match status" value="1"/>
</dbReference>
<reference evidence="5 6" key="1">
    <citation type="submission" date="2021-06" db="EMBL/GenBank/DDBJ databases">
        <title>Caerostris darwini draft genome.</title>
        <authorList>
            <person name="Kono N."/>
            <person name="Arakawa K."/>
        </authorList>
    </citation>
    <scope>NUCLEOTIDE SEQUENCE [LARGE SCALE GENOMIC DNA]</scope>
</reference>
<evidence type="ECO:0000313" key="5">
    <source>
        <dbReference type="EMBL" id="GIY09166.1"/>
    </source>
</evidence>
<dbReference type="Pfam" id="PF03372">
    <property type="entry name" value="Exo_endo_phos"/>
    <property type="match status" value="1"/>
</dbReference>
<dbReference type="GO" id="GO:0005634">
    <property type="term" value="C:nucleus"/>
    <property type="evidence" value="ECO:0007669"/>
    <property type="project" value="TreeGrafter"/>
</dbReference>
<comment type="caution">
    <text evidence="5">The sequence shown here is derived from an EMBL/GenBank/DDBJ whole genome shotgun (WGS) entry which is preliminary data.</text>
</comment>
<dbReference type="SUPFAM" id="SSF56219">
    <property type="entry name" value="DNase I-like"/>
    <property type="match status" value="1"/>
</dbReference>
<feature type="domain" description="Endonuclease/exonuclease/phosphatase" evidence="4">
    <location>
        <begin position="3"/>
        <end position="236"/>
    </location>
</feature>
<evidence type="ECO:0000256" key="2">
    <source>
        <dbReference type="ARBA" id="ARBA00022722"/>
    </source>
</evidence>
<dbReference type="GO" id="GO:0006308">
    <property type="term" value="P:DNA catabolic process"/>
    <property type="evidence" value="ECO:0007669"/>
    <property type="project" value="InterPro"/>
</dbReference>
<dbReference type="AlphaFoldDB" id="A0AAV4QJP7"/>
<organism evidence="5 6">
    <name type="scientific">Caerostris darwini</name>
    <dbReference type="NCBI Taxonomy" id="1538125"/>
    <lineage>
        <taxon>Eukaryota</taxon>
        <taxon>Metazoa</taxon>
        <taxon>Ecdysozoa</taxon>
        <taxon>Arthropoda</taxon>
        <taxon>Chelicerata</taxon>
        <taxon>Arachnida</taxon>
        <taxon>Araneae</taxon>
        <taxon>Araneomorphae</taxon>
        <taxon>Entelegynae</taxon>
        <taxon>Araneoidea</taxon>
        <taxon>Araneidae</taxon>
        <taxon>Caerostris</taxon>
    </lineage>
</organism>
<keyword evidence="6" id="KW-1185">Reference proteome</keyword>
<evidence type="ECO:0000259" key="4">
    <source>
        <dbReference type="Pfam" id="PF03372"/>
    </source>
</evidence>
<comment type="similarity">
    <text evidence="1">Belongs to the DNase I family.</text>
</comment>
<dbReference type="PRINTS" id="PR00130">
    <property type="entry name" value="DNASEI"/>
</dbReference>
<dbReference type="PANTHER" id="PTHR11371:SF31">
    <property type="entry name" value="EXTRACELLULAR NUCLEASE"/>
    <property type="match status" value="1"/>
</dbReference>
<dbReference type="InterPro" id="IPR016202">
    <property type="entry name" value="DNase_I"/>
</dbReference>
<accession>A0AAV4QJP7</accession>
<proteinExistence type="inferred from homology"/>
<dbReference type="GO" id="GO:0004530">
    <property type="term" value="F:deoxyribonuclease I activity"/>
    <property type="evidence" value="ECO:0007669"/>
    <property type="project" value="TreeGrafter"/>
</dbReference>
<keyword evidence="3" id="KW-0378">Hydrolase</keyword>
<dbReference type="EMBL" id="BPLQ01004584">
    <property type="protein sequence ID" value="GIY09166.1"/>
    <property type="molecule type" value="Genomic_DNA"/>
</dbReference>
<dbReference type="SMART" id="SM00476">
    <property type="entry name" value="DNaseIc"/>
    <property type="match status" value="1"/>
</dbReference>
<dbReference type="InterPro" id="IPR005135">
    <property type="entry name" value="Endo/exonuclease/phosphatase"/>
</dbReference>
<keyword evidence="2" id="KW-0540">Nuclease</keyword>
<dbReference type="Proteomes" id="UP001054837">
    <property type="component" value="Unassembled WGS sequence"/>
</dbReference>
<evidence type="ECO:0000313" key="6">
    <source>
        <dbReference type="Proteomes" id="UP001054837"/>
    </source>
</evidence>
<protein>
    <submittedName>
        <fullName evidence="5">Deoxyribonuclease-1</fullName>
    </submittedName>
</protein>
<dbReference type="GO" id="GO:0003677">
    <property type="term" value="F:DNA binding"/>
    <property type="evidence" value="ECO:0007669"/>
    <property type="project" value="TreeGrafter"/>
</dbReference>